<keyword evidence="5" id="KW-1185">Reference proteome</keyword>
<dbReference type="STRING" id="438753.AZC_1778"/>
<evidence type="ECO:0000313" key="5">
    <source>
        <dbReference type="Proteomes" id="UP000000270"/>
    </source>
</evidence>
<evidence type="ECO:0000256" key="2">
    <source>
        <dbReference type="SAM" id="SignalP"/>
    </source>
</evidence>
<reference evidence="4 5" key="4">
    <citation type="journal article" date="2009" name="Appl. Environ. Microbiol.">
        <title>Comparative genome-wide transcriptional profiling of Azorhizobium caulinodans ORS571 grown under free-living and symbiotic conditions.</title>
        <authorList>
            <person name="Tsukada S."/>
            <person name="Aono T."/>
            <person name="Akiba N."/>
            <person name="Lee KB."/>
            <person name="Liu CT."/>
            <person name="Toyazaki H."/>
            <person name="Oyaizu H."/>
        </authorList>
    </citation>
    <scope>NUCLEOTIDE SEQUENCE [LARGE SCALE GENOMIC DNA]</scope>
    <source>
        <strain evidence="5">ATCC 43989 / DSM 5975 / JCM 20966 / LMG 6465 / NBRC 14845 / NCIMB 13405 / ORS 571</strain>
    </source>
</reference>
<feature type="compositionally biased region" description="Pro residues" evidence="1">
    <location>
        <begin position="188"/>
        <end position="199"/>
    </location>
</feature>
<evidence type="ECO:0000259" key="3">
    <source>
        <dbReference type="PROSITE" id="PS51781"/>
    </source>
</evidence>
<dbReference type="PROSITE" id="PS51781">
    <property type="entry name" value="SH3B"/>
    <property type="match status" value="1"/>
</dbReference>
<keyword evidence="2" id="KW-0732">Signal</keyword>
<feature type="domain" description="SH3b" evidence="3">
    <location>
        <begin position="32"/>
        <end position="96"/>
    </location>
</feature>
<dbReference type="Gene3D" id="2.30.30.40">
    <property type="entry name" value="SH3 Domains"/>
    <property type="match status" value="1"/>
</dbReference>
<feature type="compositionally biased region" description="Pro residues" evidence="1">
    <location>
        <begin position="150"/>
        <end position="162"/>
    </location>
</feature>
<dbReference type="HOGENOM" id="CLU_1014300_0_0_5"/>
<feature type="chain" id="PRO_5002724139" description="SH3b domain-containing protein" evidence="2">
    <location>
        <begin position="34"/>
        <end position="274"/>
    </location>
</feature>
<protein>
    <recommendedName>
        <fullName evidence="3">SH3b domain-containing protein</fullName>
    </recommendedName>
</protein>
<accession>A8I4V8</accession>
<proteinExistence type="predicted"/>
<reference evidence="5" key="2">
    <citation type="submission" date="2007-04" db="EMBL/GenBank/DDBJ databases">
        <title>Complete genome sequence of the nitrogen-fixing bacterium Azorhizobium caulinodans ORS571.</title>
        <authorList>
            <person name="Lee K.B."/>
            <person name="Backer P.D."/>
            <person name="Aono T."/>
            <person name="Liu C.T."/>
            <person name="Suzuki S."/>
            <person name="Suzuki T."/>
            <person name="Kaneko T."/>
            <person name="Yamada M."/>
            <person name="Tabata S."/>
            <person name="Kupfer D.M."/>
            <person name="Najar F.Z."/>
            <person name="Wiley G.B."/>
            <person name="Roe B."/>
            <person name="Binnewies T."/>
            <person name="Ussery D."/>
            <person name="Vereecke D."/>
            <person name="Gevers D."/>
            <person name="Holsters M."/>
            <person name="Oyaizu H."/>
        </authorList>
    </citation>
    <scope>NUCLEOTIDE SEQUENCE [LARGE SCALE GENOMIC DNA]</scope>
    <source>
        <strain evidence="5">ATCC 43989 / DSM 5975 / JCM 20966 / LMG 6465 / NBRC 14845 / NCIMB 13405 / ORS 571</strain>
    </source>
</reference>
<sequence>MQAEERGKRTMGWWRKAGAAVCFWICGVGAALAAPGFTTGNVNMRAGPDTAYPRVTVIPPGQPVEIVGCLYNQSWCDVIWGRARGWVYGEYLGFAYQGRTVLVPEYAPVIGIPVVGFNFNNYWGTYYRGSPWWGQYGRWQYYQPRPRPGWGPPPPGPGPRPPGWWHGGPGPQPYYRGQPGWNGGYGRPPGPPPGPPPGQYAPGHYPQGQYPLAPNAPRPNQYQVAPPPQRPPPQQYQTAPNPPRLQPQLVNPQGQYPRAPNAPPCPPQGCPPGQ</sequence>
<dbReference type="Proteomes" id="UP000000270">
    <property type="component" value="Chromosome"/>
</dbReference>
<feature type="region of interest" description="Disordered" evidence="1">
    <location>
        <begin position="150"/>
        <end position="274"/>
    </location>
</feature>
<evidence type="ECO:0000313" key="4">
    <source>
        <dbReference type="EMBL" id="BAF87776.1"/>
    </source>
</evidence>
<organism evidence="4 5">
    <name type="scientific">Azorhizobium caulinodans (strain ATCC 43989 / DSM 5975 / JCM 20966 / LMG 6465 / NBRC 14845 / NCIMB 13405 / ORS 571)</name>
    <dbReference type="NCBI Taxonomy" id="438753"/>
    <lineage>
        <taxon>Bacteria</taxon>
        <taxon>Pseudomonadati</taxon>
        <taxon>Pseudomonadota</taxon>
        <taxon>Alphaproteobacteria</taxon>
        <taxon>Hyphomicrobiales</taxon>
        <taxon>Xanthobacteraceae</taxon>
        <taxon>Azorhizobium</taxon>
    </lineage>
</organism>
<evidence type="ECO:0000256" key="1">
    <source>
        <dbReference type="SAM" id="MobiDB-lite"/>
    </source>
</evidence>
<dbReference type="InterPro" id="IPR003646">
    <property type="entry name" value="SH3-like_bac-type"/>
</dbReference>
<reference evidence="4 5" key="1">
    <citation type="journal article" date="2007" name="Appl. Environ. Microbiol.">
        <title>Rhizobial factors required for stem nodule maturation and maintenance in Sesbania rostrata-Azorhizobium caulinodans ORS571 symbiosis.</title>
        <authorList>
            <person name="Suzuki S."/>
            <person name="Aono T."/>
            <person name="Lee KB."/>
            <person name="Suzuki T."/>
            <person name="Liu CT."/>
            <person name="Miwa H."/>
            <person name="Wakao S."/>
            <person name="Iki T."/>
            <person name="Oyaizu H."/>
        </authorList>
    </citation>
    <scope>NUCLEOTIDE SEQUENCE [LARGE SCALE GENOMIC DNA]</scope>
    <source>
        <strain evidence="5">ATCC 43989 / DSM 5975 / JCM 20966 / LMG 6465 / NBRC 14845 / NCIMB 13405 / ORS 571</strain>
    </source>
</reference>
<feature type="compositionally biased region" description="Low complexity" evidence="1">
    <location>
        <begin position="200"/>
        <end position="211"/>
    </location>
</feature>
<dbReference type="eggNOG" id="COG4991">
    <property type="taxonomic scope" value="Bacteria"/>
</dbReference>
<dbReference type="Pfam" id="PF08239">
    <property type="entry name" value="SH3_3"/>
    <property type="match status" value="1"/>
</dbReference>
<feature type="signal peptide" evidence="2">
    <location>
        <begin position="1"/>
        <end position="33"/>
    </location>
</feature>
<reference evidence="4 5" key="6">
    <citation type="journal article" date="2011" name="Appl. Environ. Microbiol.">
        <title>Involvement of the azorhizobial chromosome partition gene (parA) in the onset of bacteroid differentiation during Sesbania rostrata stem nodule development.</title>
        <authorList>
            <person name="Liu CT."/>
            <person name="Lee KB."/>
            <person name="Wang YS."/>
            <person name="Peng MH."/>
            <person name="Lee KT."/>
            <person name="Suzuki S."/>
            <person name="Suzuki T."/>
            <person name="Oyaizu H."/>
        </authorList>
    </citation>
    <scope>NUCLEOTIDE SEQUENCE [LARGE SCALE GENOMIC DNA]</scope>
    <source>
        <strain evidence="5">ATCC 43989 / DSM 5975 / JCM 20966 / LMG 6465 / NBRC 14845 / NCIMB 13405 / ORS 571</strain>
    </source>
</reference>
<dbReference type="AlphaFoldDB" id="A8I4V8"/>
<gene>
    <name evidence="4" type="ordered locus">AZC_1778</name>
</gene>
<dbReference type="EMBL" id="AP009384">
    <property type="protein sequence ID" value="BAF87776.1"/>
    <property type="molecule type" value="Genomic_DNA"/>
</dbReference>
<reference evidence="4 5" key="5">
    <citation type="journal article" date="2010" name="Appl. Environ. Microbiol.">
        <title>phrR-like gene praR of Azorhizobium caulinodans ORS571 is essential for symbiosis with Sesbania rostrata and is involved in expression of reb genes.</title>
        <authorList>
            <person name="Akiba N."/>
            <person name="Aono T."/>
            <person name="Toyazaki H."/>
            <person name="Sato S."/>
            <person name="Oyaizu H."/>
        </authorList>
    </citation>
    <scope>NUCLEOTIDE SEQUENCE [LARGE SCALE GENOMIC DNA]</scope>
    <source>
        <strain evidence="5">ATCC 43989 / DSM 5975 / JCM 20966 / LMG 6465 / NBRC 14845 / NCIMB 13405 / ORS 571</strain>
    </source>
</reference>
<feature type="compositionally biased region" description="Pro residues" evidence="1">
    <location>
        <begin position="225"/>
        <end position="245"/>
    </location>
</feature>
<reference evidence="4 5" key="3">
    <citation type="journal article" date="2008" name="BMC Genomics">
        <title>The genome of the versatile nitrogen fixer Azorhizobium caulinodans ORS571.</title>
        <authorList>
            <person name="Lee KB."/>
            <person name="Backer P.D."/>
            <person name="Aono T."/>
            <person name="Liu CT."/>
            <person name="Suzuki S."/>
            <person name="Suzuki T."/>
            <person name="Kaneko T."/>
            <person name="Yamada M."/>
            <person name="Tabata S."/>
            <person name="Kupfer D.M."/>
            <person name="Najar F.Z."/>
            <person name="Wiley G.B."/>
            <person name="Roe B."/>
            <person name="Binnewies T.T."/>
            <person name="Ussery D.W."/>
            <person name="D'Haeze W."/>
            <person name="Herder J.D."/>
            <person name="Gevers D."/>
            <person name="Vereecke D."/>
            <person name="Holsters M."/>
            <person name="Oyaizu H."/>
        </authorList>
    </citation>
    <scope>NUCLEOTIDE SEQUENCE [LARGE SCALE GENOMIC DNA]</scope>
    <source>
        <strain evidence="5">ATCC 43989 / DSM 5975 / JCM 20966 / LMG 6465 / NBRC 14845 / NCIMB 13405 / ORS 571</strain>
    </source>
</reference>
<feature type="compositionally biased region" description="Pro residues" evidence="1">
    <location>
        <begin position="260"/>
        <end position="274"/>
    </location>
</feature>
<dbReference type="KEGG" id="azc:AZC_1778"/>
<name>A8I4V8_AZOC5</name>